<feature type="non-terminal residue" evidence="1">
    <location>
        <position position="96"/>
    </location>
</feature>
<feature type="non-terminal residue" evidence="1">
    <location>
        <position position="1"/>
    </location>
</feature>
<keyword evidence="2" id="KW-1185">Reference proteome</keyword>
<dbReference type="AlphaFoldDB" id="A0AAD7ZKZ6"/>
<accession>A0AAD7ZKZ6</accession>
<gene>
    <name evidence="1" type="ORF">L9F63_023039</name>
</gene>
<reference evidence="1" key="2">
    <citation type="submission" date="2023-05" db="EMBL/GenBank/DDBJ databases">
        <authorList>
            <person name="Fouks B."/>
        </authorList>
    </citation>
    <scope>NUCLEOTIDE SEQUENCE</scope>
    <source>
        <strain evidence="1">Stay&amp;Tobe</strain>
        <tissue evidence="1">Testes</tissue>
    </source>
</reference>
<evidence type="ECO:0000313" key="2">
    <source>
        <dbReference type="Proteomes" id="UP001233999"/>
    </source>
</evidence>
<dbReference type="Proteomes" id="UP001233999">
    <property type="component" value="Unassembled WGS sequence"/>
</dbReference>
<organism evidence="1 2">
    <name type="scientific">Diploptera punctata</name>
    <name type="common">Pacific beetle cockroach</name>
    <dbReference type="NCBI Taxonomy" id="6984"/>
    <lineage>
        <taxon>Eukaryota</taxon>
        <taxon>Metazoa</taxon>
        <taxon>Ecdysozoa</taxon>
        <taxon>Arthropoda</taxon>
        <taxon>Hexapoda</taxon>
        <taxon>Insecta</taxon>
        <taxon>Pterygota</taxon>
        <taxon>Neoptera</taxon>
        <taxon>Polyneoptera</taxon>
        <taxon>Dictyoptera</taxon>
        <taxon>Blattodea</taxon>
        <taxon>Blaberoidea</taxon>
        <taxon>Blaberidae</taxon>
        <taxon>Diplopterinae</taxon>
        <taxon>Diploptera</taxon>
    </lineage>
</organism>
<name>A0AAD7ZKZ6_DIPPU</name>
<comment type="caution">
    <text evidence="1">The sequence shown here is derived from an EMBL/GenBank/DDBJ whole genome shotgun (WGS) entry which is preliminary data.</text>
</comment>
<evidence type="ECO:0000313" key="1">
    <source>
        <dbReference type="EMBL" id="KAJ9582620.1"/>
    </source>
</evidence>
<sequence>NVKHSSINHKCVRLYIAINILQLHTCSFLSTSCCLEFSLFCLNVELKVKSSERAASSSPVIKRSLKEALYDTLNGILSPHQNVRIAAEQRIQALEV</sequence>
<reference evidence="1" key="1">
    <citation type="journal article" date="2023" name="IScience">
        <title>Live-bearing cockroach genome reveals convergent evolutionary mechanisms linked to viviparity in insects and beyond.</title>
        <authorList>
            <person name="Fouks B."/>
            <person name="Harrison M.C."/>
            <person name="Mikhailova A.A."/>
            <person name="Marchal E."/>
            <person name="English S."/>
            <person name="Carruthers M."/>
            <person name="Jennings E.C."/>
            <person name="Chiamaka E.L."/>
            <person name="Frigard R.A."/>
            <person name="Pippel M."/>
            <person name="Attardo G.M."/>
            <person name="Benoit J.B."/>
            <person name="Bornberg-Bauer E."/>
            <person name="Tobe S.S."/>
        </authorList>
    </citation>
    <scope>NUCLEOTIDE SEQUENCE</scope>
    <source>
        <strain evidence="1">Stay&amp;Tobe</strain>
    </source>
</reference>
<protein>
    <submittedName>
        <fullName evidence="1">Uncharacterized protein</fullName>
    </submittedName>
</protein>
<dbReference type="EMBL" id="JASPKZ010007784">
    <property type="protein sequence ID" value="KAJ9582620.1"/>
    <property type="molecule type" value="Genomic_DNA"/>
</dbReference>
<proteinExistence type="predicted"/>